<dbReference type="AlphaFoldDB" id="A0A2P2FPB7"/>
<feature type="compositionally biased region" description="Low complexity" evidence="2">
    <location>
        <begin position="1"/>
        <end position="12"/>
    </location>
</feature>
<comment type="caution">
    <text evidence="3">The sequence shown here is derived from an EMBL/GenBank/DDBJ whole genome shotgun (WGS) entry which is preliminary data.</text>
</comment>
<feature type="region of interest" description="Disordered" evidence="2">
    <location>
        <begin position="1"/>
        <end position="24"/>
    </location>
</feature>
<gene>
    <name evidence="3" type="ORF">BB31_24240</name>
</gene>
<organism evidence="3 4">
    <name type="scientific">Amycolatopsis lurida NRRL 2430</name>
    <dbReference type="NCBI Taxonomy" id="1460371"/>
    <lineage>
        <taxon>Bacteria</taxon>
        <taxon>Bacillati</taxon>
        <taxon>Actinomycetota</taxon>
        <taxon>Actinomycetes</taxon>
        <taxon>Pseudonocardiales</taxon>
        <taxon>Pseudonocardiaceae</taxon>
        <taxon>Amycolatopsis</taxon>
    </lineage>
</organism>
<evidence type="ECO:0000313" key="4">
    <source>
        <dbReference type="Proteomes" id="UP000256220"/>
    </source>
</evidence>
<protein>
    <submittedName>
        <fullName evidence="3">Uncharacterized protein</fullName>
    </submittedName>
</protein>
<evidence type="ECO:0000256" key="2">
    <source>
        <dbReference type="SAM" id="MobiDB-lite"/>
    </source>
</evidence>
<name>A0A2P2FPB7_AMYLU</name>
<dbReference type="RefSeq" id="WP_034315236.1">
    <property type="nucleotide sequence ID" value="NZ_JFBM01000023.1"/>
</dbReference>
<proteinExistence type="predicted"/>
<dbReference type="Proteomes" id="UP000256220">
    <property type="component" value="Unassembled WGS sequence"/>
</dbReference>
<sequence length="227" mass="24507">MTMPPIGGYYPTGPGPGPGPMTPEQSEAMIKQVVAAFKVAFPDPAVLHKGEVTAIKNELNGVTSALNLFKVEWTAFKLEPPSIWEIVQKRRAEARGEAPDQLKKLGTSAKELAETANRVATKAQQAIEGLATKKEVKADDDAVRNKVNTEVKAVNVRINNLQNAINKSIKDANQKTRKAGGEEAAAIRAEGKKTRSAVNELNNAVKGTSATMNQLKQRLDAIEQSLR</sequence>
<accession>A0A2P2FPB7</accession>
<evidence type="ECO:0000256" key="1">
    <source>
        <dbReference type="SAM" id="Coils"/>
    </source>
</evidence>
<keyword evidence="1" id="KW-0175">Coiled coil</keyword>
<evidence type="ECO:0000313" key="3">
    <source>
        <dbReference type="EMBL" id="KFU78573.1"/>
    </source>
</evidence>
<dbReference type="EMBL" id="JFBM01000023">
    <property type="protein sequence ID" value="KFU78573.1"/>
    <property type="molecule type" value="Genomic_DNA"/>
</dbReference>
<keyword evidence="4" id="KW-1185">Reference proteome</keyword>
<feature type="coiled-coil region" evidence="1">
    <location>
        <begin position="144"/>
        <end position="225"/>
    </location>
</feature>
<reference evidence="3 4" key="1">
    <citation type="journal article" date="2014" name="Genome Announc.">
        <title>Draft Genome Sequence of Amycolatopsis lurida NRRL 2430, Producer of the Glycopeptide Family Antibiotic Ristocetin.</title>
        <authorList>
            <person name="Kwun M.J."/>
            <person name="Hong H.J."/>
        </authorList>
    </citation>
    <scope>NUCLEOTIDE SEQUENCE [LARGE SCALE GENOMIC DNA]</scope>
    <source>
        <strain evidence="3 4">NRRL 2430</strain>
    </source>
</reference>